<feature type="transmembrane region" description="Helical" evidence="5">
    <location>
        <begin position="226"/>
        <end position="243"/>
    </location>
</feature>
<dbReference type="EMBL" id="JAWLKB010000005">
    <property type="protein sequence ID" value="MDV6267888.1"/>
    <property type="molecule type" value="Genomic_DNA"/>
</dbReference>
<feature type="transmembrane region" description="Helical" evidence="5">
    <location>
        <begin position="106"/>
        <end position="122"/>
    </location>
</feature>
<dbReference type="GO" id="GO:0016874">
    <property type="term" value="F:ligase activity"/>
    <property type="evidence" value="ECO:0007669"/>
    <property type="project" value="UniProtKB-KW"/>
</dbReference>
<feature type="transmembrane region" description="Helical" evidence="5">
    <location>
        <begin position="250"/>
        <end position="267"/>
    </location>
</feature>
<feature type="transmembrane region" description="Helical" evidence="5">
    <location>
        <begin position="170"/>
        <end position="192"/>
    </location>
</feature>
<keyword evidence="8" id="KW-1185">Reference proteome</keyword>
<name>A0ABU4BUN6_RHOGO</name>
<keyword evidence="2 5" id="KW-0812">Transmembrane</keyword>
<gene>
    <name evidence="7" type="ORF">R3Q16_14850</name>
</gene>
<reference evidence="7 8" key="1">
    <citation type="submission" date="2023-10" db="EMBL/GenBank/DDBJ databases">
        <title>Development of a sustainable strategy for remediation of hydrocarbon-contaminated territories based on the waste exchange concept.</title>
        <authorList>
            <person name="Krivoruchko A."/>
        </authorList>
    </citation>
    <scope>NUCLEOTIDE SEQUENCE [LARGE SCALE GENOMIC DNA]</scope>
    <source>
        <strain evidence="7 8">IEGM 1203</strain>
    </source>
</reference>
<evidence type="ECO:0000256" key="1">
    <source>
        <dbReference type="ARBA" id="ARBA00004141"/>
    </source>
</evidence>
<evidence type="ECO:0000256" key="4">
    <source>
        <dbReference type="ARBA" id="ARBA00023136"/>
    </source>
</evidence>
<keyword evidence="7" id="KW-0436">Ligase</keyword>
<feature type="transmembrane region" description="Helical" evidence="5">
    <location>
        <begin position="204"/>
        <end position="220"/>
    </location>
</feature>
<dbReference type="PANTHER" id="PTHR37422">
    <property type="entry name" value="TEICHURONIC ACID BIOSYNTHESIS PROTEIN TUAE"/>
    <property type="match status" value="1"/>
</dbReference>
<evidence type="ECO:0000313" key="8">
    <source>
        <dbReference type="Proteomes" id="UP001185927"/>
    </source>
</evidence>
<dbReference type="Pfam" id="PF04932">
    <property type="entry name" value="Wzy_C"/>
    <property type="match status" value="1"/>
</dbReference>
<dbReference type="InterPro" id="IPR051533">
    <property type="entry name" value="WaaL-like"/>
</dbReference>
<keyword evidence="3 5" id="KW-1133">Transmembrane helix</keyword>
<dbReference type="PANTHER" id="PTHR37422:SF13">
    <property type="entry name" value="LIPOPOLYSACCHARIDE BIOSYNTHESIS PROTEIN PA4999-RELATED"/>
    <property type="match status" value="1"/>
</dbReference>
<keyword evidence="4 5" id="KW-0472">Membrane</keyword>
<feature type="transmembrane region" description="Helical" evidence="5">
    <location>
        <begin position="357"/>
        <end position="377"/>
    </location>
</feature>
<evidence type="ECO:0000256" key="5">
    <source>
        <dbReference type="SAM" id="Phobius"/>
    </source>
</evidence>
<accession>A0ABU4BUN6</accession>
<dbReference type="RefSeq" id="WP_317542168.1">
    <property type="nucleotide sequence ID" value="NZ_JAWLKB010000005.1"/>
</dbReference>
<organism evidence="7 8">
    <name type="scientific">Rhodococcus globerulus</name>
    <dbReference type="NCBI Taxonomy" id="33008"/>
    <lineage>
        <taxon>Bacteria</taxon>
        <taxon>Bacillati</taxon>
        <taxon>Actinomycetota</taxon>
        <taxon>Actinomycetes</taxon>
        <taxon>Mycobacteriales</taxon>
        <taxon>Nocardiaceae</taxon>
        <taxon>Rhodococcus</taxon>
    </lineage>
</organism>
<evidence type="ECO:0000313" key="7">
    <source>
        <dbReference type="EMBL" id="MDV6267888.1"/>
    </source>
</evidence>
<feature type="transmembrane region" description="Helical" evidence="5">
    <location>
        <begin position="49"/>
        <end position="70"/>
    </location>
</feature>
<sequence length="419" mass="45326">MTLRQFRPDAAVALIVLVWAMYAMPRLVQSLTGTKRRATVGDVLPLNPLAVKLELLLLLLVCALCAFVILRGTAALPVERRVPLVLMLAPWVYVVVRDLYVDHVPTRGGMLYPLLVIAIWILRPQLRKLAVLGYLVVLTAVICIALGTFLPESGIFISSAGTAVAPTKEILPLGILIGIFTDGNNLGQYLAVGLPTVMLIPRRAVRAAGIAVVLFAIVWTSSRSSLAAAALACGVWVLMTVSPSVLRRPMSWALVGVTAAVMIWWPLSAPADDALTNRGAIWRHSLETWRDNPWFGSGSNWYSVLPQHVGSLGGFAFHGHNQFVHTIATGGLVFLFLVAAMFLTLAWAASQWAVRGVFPPVALLVALFASSTLEVSFGFVDRAFLVAVTVLPLMFTVFAPFPERGSPRGRRMVTTESAA</sequence>
<dbReference type="Proteomes" id="UP001185927">
    <property type="component" value="Unassembled WGS sequence"/>
</dbReference>
<comment type="caution">
    <text evidence="7">The sequence shown here is derived from an EMBL/GenBank/DDBJ whole genome shotgun (WGS) entry which is preliminary data.</text>
</comment>
<comment type="subcellular location">
    <subcellularLocation>
        <location evidence="1">Membrane</location>
        <topology evidence="1">Multi-pass membrane protein</topology>
    </subcellularLocation>
</comment>
<feature type="transmembrane region" description="Helical" evidence="5">
    <location>
        <begin position="383"/>
        <end position="402"/>
    </location>
</feature>
<evidence type="ECO:0000259" key="6">
    <source>
        <dbReference type="Pfam" id="PF04932"/>
    </source>
</evidence>
<proteinExistence type="predicted"/>
<feature type="transmembrane region" description="Helical" evidence="5">
    <location>
        <begin position="323"/>
        <end position="345"/>
    </location>
</feature>
<evidence type="ECO:0000256" key="3">
    <source>
        <dbReference type="ARBA" id="ARBA00022989"/>
    </source>
</evidence>
<feature type="transmembrane region" description="Helical" evidence="5">
    <location>
        <begin position="129"/>
        <end position="150"/>
    </location>
</feature>
<dbReference type="InterPro" id="IPR007016">
    <property type="entry name" value="O-antigen_ligase-rel_domated"/>
</dbReference>
<protein>
    <submittedName>
        <fullName evidence="7">O-antigen ligase family protein</fullName>
    </submittedName>
</protein>
<evidence type="ECO:0000256" key="2">
    <source>
        <dbReference type="ARBA" id="ARBA00022692"/>
    </source>
</evidence>
<feature type="domain" description="O-antigen ligase-related" evidence="6">
    <location>
        <begin position="210"/>
        <end position="338"/>
    </location>
</feature>